<comment type="similarity">
    <text evidence="1">Belongs to the ACBP family.</text>
</comment>
<dbReference type="PANTHER" id="PTHR23310:SF62">
    <property type="entry name" value="ACYL-COA BINDING PROTEIN 1, ISOFORM A"/>
    <property type="match status" value="1"/>
</dbReference>
<reference evidence="4" key="1">
    <citation type="submission" date="2023-08" db="EMBL/GenBank/DDBJ databases">
        <authorList>
            <person name="Audoor S."/>
            <person name="Bilcke G."/>
        </authorList>
    </citation>
    <scope>NUCLEOTIDE SEQUENCE</scope>
</reference>
<dbReference type="PROSITE" id="PS00880">
    <property type="entry name" value="ACB_1"/>
    <property type="match status" value="1"/>
</dbReference>
<name>A0AAD2PUR0_9STRA</name>
<dbReference type="EMBL" id="CAKOGP040001781">
    <property type="protein sequence ID" value="CAJ1951224.1"/>
    <property type="molecule type" value="Genomic_DNA"/>
</dbReference>
<dbReference type="Gene3D" id="1.20.80.10">
    <property type="match status" value="1"/>
</dbReference>
<dbReference type="PANTHER" id="PTHR23310">
    <property type="entry name" value="ACYL-COA-BINDING PROTEIN, ACBP"/>
    <property type="match status" value="1"/>
</dbReference>
<organism evidence="4 5">
    <name type="scientific">Cylindrotheca closterium</name>
    <dbReference type="NCBI Taxonomy" id="2856"/>
    <lineage>
        <taxon>Eukaryota</taxon>
        <taxon>Sar</taxon>
        <taxon>Stramenopiles</taxon>
        <taxon>Ochrophyta</taxon>
        <taxon>Bacillariophyta</taxon>
        <taxon>Bacillariophyceae</taxon>
        <taxon>Bacillariophycidae</taxon>
        <taxon>Bacillariales</taxon>
        <taxon>Bacillariaceae</taxon>
        <taxon>Cylindrotheca</taxon>
    </lineage>
</organism>
<evidence type="ECO:0000313" key="4">
    <source>
        <dbReference type="EMBL" id="CAJ1951224.1"/>
    </source>
</evidence>
<feature type="domain" description="ACB" evidence="3">
    <location>
        <begin position="4"/>
        <end position="83"/>
    </location>
</feature>
<protein>
    <recommendedName>
        <fullName evidence="3">ACB domain-containing protein</fullName>
    </recommendedName>
</protein>
<dbReference type="GO" id="GO:0000062">
    <property type="term" value="F:fatty-acyl-CoA binding"/>
    <property type="evidence" value="ECO:0007669"/>
    <property type="project" value="InterPro"/>
</dbReference>
<dbReference type="InterPro" id="IPR022408">
    <property type="entry name" value="Acyl-CoA-binding_prot_CS"/>
</dbReference>
<dbReference type="PRINTS" id="PR00689">
    <property type="entry name" value="ACOABINDINGP"/>
</dbReference>
<dbReference type="SUPFAM" id="SSF47027">
    <property type="entry name" value="Acyl-CoA binding protein"/>
    <property type="match status" value="1"/>
</dbReference>
<evidence type="ECO:0000313" key="5">
    <source>
        <dbReference type="Proteomes" id="UP001295423"/>
    </source>
</evidence>
<accession>A0AAD2PUR0</accession>
<comment type="caution">
    <text evidence="4">The sequence shown here is derived from an EMBL/GenBank/DDBJ whole genome shotgun (WGS) entry which is preliminary data.</text>
</comment>
<evidence type="ECO:0000256" key="1">
    <source>
        <dbReference type="ARBA" id="ARBA00005567"/>
    </source>
</evidence>
<keyword evidence="2" id="KW-0446">Lipid-binding</keyword>
<gene>
    <name evidence="4" type="ORF">CYCCA115_LOCUS12967</name>
</gene>
<evidence type="ECO:0000259" key="3">
    <source>
        <dbReference type="PROSITE" id="PS51228"/>
    </source>
</evidence>
<dbReference type="Pfam" id="PF00887">
    <property type="entry name" value="ACBP"/>
    <property type="match status" value="1"/>
</dbReference>
<evidence type="ECO:0000256" key="2">
    <source>
        <dbReference type="ARBA" id="ARBA00023121"/>
    </source>
</evidence>
<dbReference type="GO" id="GO:0006631">
    <property type="term" value="P:fatty acid metabolic process"/>
    <property type="evidence" value="ECO:0007669"/>
    <property type="project" value="TreeGrafter"/>
</dbReference>
<dbReference type="InterPro" id="IPR000582">
    <property type="entry name" value="Acyl-CoA-binding_protein"/>
</dbReference>
<dbReference type="InterPro" id="IPR014352">
    <property type="entry name" value="FERM/acyl-CoA-bd_prot_sf"/>
</dbReference>
<dbReference type="PROSITE" id="PS51228">
    <property type="entry name" value="ACB_2"/>
    <property type="match status" value="1"/>
</dbReference>
<dbReference type="InterPro" id="IPR035984">
    <property type="entry name" value="Acyl-CoA-binding_sf"/>
</dbReference>
<keyword evidence="5" id="KW-1185">Reference proteome</keyword>
<sequence length="83" mass="9183">MSDLKAKFEEAAEKARVVQGVSNDDKLKLYGLFKQATQGPIGDRARPSLFSPTERAKFDAWAAFDDIDKQTAMTEYVALVATL</sequence>
<dbReference type="Proteomes" id="UP001295423">
    <property type="component" value="Unassembled WGS sequence"/>
</dbReference>
<dbReference type="AlphaFoldDB" id="A0AAD2PUR0"/>
<proteinExistence type="inferred from homology"/>